<keyword evidence="6" id="KW-0285">Flavoprotein</keyword>
<evidence type="ECO:0000313" key="19">
    <source>
        <dbReference type="Proteomes" id="UP000717585"/>
    </source>
</evidence>
<dbReference type="GO" id="GO:0005789">
    <property type="term" value="C:endoplasmic reticulum membrane"/>
    <property type="evidence" value="ECO:0007669"/>
    <property type="project" value="UniProtKB-SubCell"/>
</dbReference>
<evidence type="ECO:0000256" key="6">
    <source>
        <dbReference type="ARBA" id="ARBA00022630"/>
    </source>
</evidence>
<dbReference type="InterPro" id="IPR007266">
    <property type="entry name" value="Ero1"/>
</dbReference>
<dbReference type="OrthoDB" id="269384at2759"/>
<keyword evidence="8" id="KW-0256">Endoplasmic reticulum</keyword>
<feature type="chain" id="PRO_5035277304" evidence="17">
    <location>
        <begin position="27"/>
        <end position="441"/>
    </location>
</feature>
<evidence type="ECO:0000256" key="4">
    <source>
        <dbReference type="ARBA" id="ARBA00011802"/>
    </source>
</evidence>
<keyword evidence="16" id="KW-1133">Transmembrane helix</keyword>
<dbReference type="SUPFAM" id="SSF110019">
    <property type="entry name" value="ERO1-like"/>
    <property type="match status" value="1"/>
</dbReference>
<evidence type="ECO:0000256" key="12">
    <source>
        <dbReference type="ARBA" id="ARBA00023136"/>
    </source>
</evidence>
<evidence type="ECO:0000256" key="7">
    <source>
        <dbReference type="ARBA" id="ARBA00022729"/>
    </source>
</evidence>
<dbReference type="InterPro" id="IPR037192">
    <property type="entry name" value="ERO1-like_sf"/>
</dbReference>
<evidence type="ECO:0000256" key="16">
    <source>
        <dbReference type="SAM" id="Phobius"/>
    </source>
</evidence>
<organism evidence="18 19">
    <name type="scientific">Carpediemonas membranifera</name>
    <dbReference type="NCBI Taxonomy" id="201153"/>
    <lineage>
        <taxon>Eukaryota</taxon>
        <taxon>Metamonada</taxon>
        <taxon>Carpediemonas-like organisms</taxon>
        <taxon>Carpediemonas</taxon>
    </lineage>
</organism>
<dbReference type="Proteomes" id="UP000717585">
    <property type="component" value="Unassembled WGS sequence"/>
</dbReference>
<evidence type="ECO:0000256" key="13">
    <source>
        <dbReference type="ARBA" id="ARBA00023157"/>
    </source>
</evidence>
<dbReference type="GO" id="GO:0071949">
    <property type="term" value="F:FAD binding"/>
    <property type="evidence" value="ECO:0007669"/>
    <property type="project" value="InterPro"/>
</dbReference>
<keyword evidence="13" id="KW-1015">Disulfide bond</keyword>
<evidence type="ECO:0000256" key="10">
    <source>
        <dbReference type="ARBA" id="ARBA00022982"/>
    </source>
</evidence>
<dbReference type="AlphaFoldDB" id="A0A8J6B2G2"/>
<evidence type="ECO:0000256" key="11">
    <source>
        <dbReference type="ARBA" id="ARBA00023002"/>
    </source>
</evidence>
<dbReference type="PANTHER" id="PTHR12613:SF0">
    <property type="entry name" value="ERO1-LIKE PROTEIN"/>
    <property type="match status" value="1"/>
</dbReference>
<dbReference type="PANTHER" id="PTHR12613">
    <property type="entry name" value="ERO1-RELATED"/>
    <property type="match status" value="1"/>
</dbReference>
<evidence type="ECO:0000256" key="8">
    <source>
        <dbReference type="ARBA" id="ARBA00022824"/>
    </source>
</evidence>
<keyword evidence="10" id="KW-0249">Electron transport</keyword>
<evidence type="ECO:0000256" key="9">
    <source>
        <dbReference type="ARBA" id="ARBA00022827"/>
    </source>
</evidence>
<keyword evidence="15" id="KW-0676">Redox-active center</keyword>
<dbReference type="EMBL" id="JAHDYR010000053">
    <property type="protein sequence ID" value="KAG9391562.1"/>
    <property type="molecule type" value="Genomic_DNA"/>
</dbReference>
<evidence type="ECO:0000256" key="14">
    <source>
        <dbReference type="ARBA" id="ARBA00023180"/>
    </source>
</evidence>
<evidence type="ECO:0000313" key="18">
    <source>
        <dbReference type="EMBL" id="KAG9391562.1"/>
    </source>
</evidence>
<feature type="transmembrane region" description="Helical" evidence="16">
    <location>
        <begin position="406"/>
        <end position="425"/>
    </location>
</feature>
<comment type="cofactor">
    <cofactor evidence="1">
        <name>FAD</name>
        <dbReference type="ChEBI" id="CHEBI:57692"/>
    </cofactor>
</comment>
<dbReference type="Pfam" id="PF04137">
    <property type="entry name" value="ERO1"/>
    <property type="match status" value="1"/>
</dbReference>
<dbReference type="GO" id="GO:0015035">
    <property type="term" value="F:protein-disulfide reductase activity"/>
    <property type="evidence" value="ECO:0007669"/>
    <property type="project" value="InterPro"/>
</dbReference>
<name>A0A8J6B2G2_9EUKA</name>
<keyword evidence="5" id="KW-0813">Transport</keyword>
<protein>
    <submittedName>
        <fullName evidence="18">Endoplasmic reticulum oxidoreductin 1</fullName>
    </submittedName>
</protein>
<comment type="caution">
    <text evidence="18">The sequence shown here is derived from an EMBL/GenBank/DDBJ whole genome shotgun (WGS) entry which is preliminary data.</text>
</comment>
<evidence type="ECO:0000256" key="15">
    <source>
        <dbReference type="ARBA" id="ARBA00023284"/>
    </source>
</evidence>
<evidence type="ECO:0000256" key="5">
    <source>
        <dbReference type="ARBA" id="ARBA00022448"/>
    </source>
</evidence>
<keyword evidence="11" id="KW-0560">Oxidoreductase</keyword>
<comment type="subcellular location">
    <subcellularLocation>
        <location evidence="2">Endoplasmic reticulum membrane</location>
        <topology evidence="2">Peripheral membrane protein</topology>
        <orientation evidence="2">Lumenal side</orientation>
    </subcellularLocation>
</comment>
<accession>A0A8J6B2G2</accession>
<keyword evidence="9" id="KW-0274">FAD</keyword>
<comment type="subunit">
    <text evidence="4">May function both as a monomer and a homodimer.</text>
</comment>
<keyword evidence="19" id="KW-1185">Reference proteome</keyword>
<keyword evidence="12 16" id="KW-0472">Membrane</keyword>
<dbReference type="GO" id="GO:0034975">
    <property type="term" value="P:protein folding in endoplasmic reticulum"/>
    <property type="evidence" value="ECO:0007669"/>
    <property type="project" value="InterPro"/>
</dbReference>
<keyword evidence="16" id="KW-0812">Transmembrane</keyword>
<evidence type="ECO:0000256" key="17">
    <source>
        <dbReference type="SAM" id="SignalP"/>
    </source>
</evidence>
<evidence type="ECO:0000256" key="1">
    <source>
        <dbReference type="ARBA" id="ARBA00001974"/>
    </source>
</evidence>
<sequence length="441" mass="48940">MMKVRSGALVLLCLVVFSVQLERLCGQHVDDAVCVVDDADAANADVIQVLSNLVKTKYFRTFKVDYLRECPFWESDFQCGIDGGGACHVSECDDAEIPLIFQECKDVPASPWGRVIPEAGVHGWADGDNGVWCDCEGSDAVYIDLLKNPDSFTGYSGQDATRVWMALYNENCFGDTTSIEEQCLENRVFYRLISSFHGITTMSICKDGERLDMFKWRLAMFPDRLKNIYFTYLVLINAATKAQETISAMDMSVGTAEDVKVKEFIDEFYAIDGLAELAGAFNFDDIKSISGLEQEYMHKWQNISRVVDCTGCEKCKIHAKLTLLGIGTGLKILFSDDSTDLSLKHNEVIALFNTIYKYSESVALIHDWLDFLVSQEEETESTQLETDPVIEELGAADGYGPAPDSLVIPVMLGGMMLTGVLIAGLKHAGRRGRGRGEKKSQ</sequence>
<proteinExistence type="inferred from homology"/>
<evidence type="ECO:0000256" key="2">
    <source>
        <dbReference type="ARBA" id="ARBA00004367"/>
    </source>
</evidence>
<feature type="signal peptide" evidence="17">
    <location>
        <begin position="1"/>
        <end position="26"/>
    </location>
</feature>
<evidence type="ECO:0000256" key="3">
    <source>
        <dbReference type="ARBA" id="ARBA00008277"/>
    </source>
</evidence>
<keyword evidence="14" id="KW-0325">Glycoprotein</keyword>
<keyword evidence="7 17" id="KW-0732">Signal</keyword>
<comment type="similarity">
    <text evidence="3">Belongs to the EROs family.</text>
</comment>
<gene>
    <name evidence="18" type="ORF">J8273_6327</name>
</gene>
<dbReference type="GO" id="GO:0016972">
    <property type="term" value="F:thiol oxidase activity"/>
    <property type="evidence" value="ECO:0007669"/>
    <property type="project" value="InterPro"/>
</dbReference>
<reference evidence="18" key="1">
    <citation type="submission" date="2021-05" db="EMBL/GenBank/DDBJ databases">
        <title>A free-living protist that lacks canonical eukaryotic 1 DNA replication and segregation systems.</title>
        <authorList>
            <person name="Salas-Leiva D.E."/>
            <person name="Tromer E.C."/>
            <person name="Curtis B.A."/>
            <person name="Jerlstrom-Hultqvist J."/>
            <person name="Kolisko M."/>
            <person name="Yi Z."/>
            <person name="Salas-Leiva J.S."/>
            <person name="Gallot-Lavallee L."/>
            <person name="Kops G.J.P.L."/>
            <person name="Archibald J.M."/>
            <person name="Simpson A.G.B."/>
            <person name="Roger A.J."/>
        </authorList>
    </citation>
    <scope>NUCLEOTIDE SEQUENCE</scope>
    <source>
        <strain evidence="18">BICM</strain>
    </source>
</reference>